<protein>
    <submittedName>
        <fullName evidence="1">Uncharacterized protein</fullName>
    </submittedName>
</protein>
<accession>G2KTH0</accession>
<evidence type="ECO:0000313" key="1">
    <source>
        <dbReference type="EMBL" id="AEN98786.1"/>
    </source>
</evidence>
<gene>
    <name evidence="1" type="ordered locus">LSA_03340</name>
</gene>
<dbReference type="Proteomes" id="UP000001285">
    <property type="component" value="Chromosome"/>
</dbReference>
<dbReference type="RefSeq" id="WP_014081647.1">
    <property type="nucleotide sequence ID" value="NC_015978.1"/>
</dbReference>
<organism evidence="1 2">
    <name type="scientific">Fructilactobacillus sanfranciscensis (strain TMW 1.1304)</name>
    <name type="common">Lactobacillus sanfranciscensis</name>
    <dbReference type="NCBI Taxonomy" id="714313"/>
    <lineage>
        <taxon>Bacteria</taxon>
        <taxon>Bacillati</taxon>
        <taxon>Bacillota</taxon>
        <taxon>Bacilli</taxon>
        <taxon>Lactobacillales</taxon>
        <taxon>Lactobacillaceae</taxon>
        <taxon>Fructilactobacillus</taxon>
    </lineage>
</organism>
<dbReference type="KEGG" id="lsn:LSA_03340"/>
<dbReference type="AlphaFoldDB" id="G2KTH0"/>
<sequence>MNNKVYAEVLKLAENAGLQVKKGSDDAYNYLITSGVFNDQD</sequence>
<dbReference type="EMBL" id="CP002461">
    <property type="protein sequence ID" value="AEN98786.1"/>
    <property type="molecule type" value="Genomic_DNA"/>
</dbReference>
<keyword evidence="2" id="KW-1185">Reference proteome</keyword>
<proteinExistence type="predicted"/>
<dbReference type="HOGENOM" id="CLU_3272081_0_0_9"/>
<name>G2KTH0_FRUST</name>
<reference evidence="1 2" key="1">
    <citation type="journal article" date="2011" name="Microb. Cell Fact.">
        <title>Genomic analysis reveals Lactobacillus sanfranciscensis as stable element in traditional sourdoughs.</title>
        <authorList>
            <person name="Vogel R.F."/>
            <person name="Pavlovic M."/>
            <person name="Ehrmann M.A."/>
            <person name="Wiezer A."/>
            <person name="Liesegang H."/>
            <person name="Offschanka S."/>
            <person name="Voget S."/>
            <person name="Angelov A."/>
            <person name="Bocker G."/>
            <person name="Liebl W."/>
        </authorList>
    </citation>
    <scope>NUCLEOTIDE SEQUENCE [LARGE SCALE GENOMIC DNA]</scope>
    <source>
        <strain evidence="1 2">TMW 1.1304</strain>
    </source>
</reference>
<dbReference type="STRING" id="714313.LSA_03340"/>
<evidence type="ECO:0000313" key="2">
    <source>
        <dbReference type="Proteomes" id="UP000001285"/>
    </source>
</evidence>